<reference evidence="1" key="1">
    <citation type="submission" date="2021-01" db="EMBL/GenBank/DDBJ databases">
        <authorList>
            <consortium name="Genoscope - CEA"/>
            <person name="William W."/>
        </authorList>
    </citation>
    <scope>NUCLEOTIDE SEQUENCE</scope>
</reference>
<keyword evidence="2" id="KW-1185">Reference proteome</keyword>
<proteinExistence type="predicted"/>
<evidence type="ECO:0000313" key="2">
    <source>
        <dbReference type="Proteomes" id="UP000692954"/>
    </source>
</evidence>
<dbReference type="AlphaFoldDB" id="A0A8S1QYH2"/>
<organism evidence="1 2">
    <name type="scientific">Paramecium sonneborni</name>
    <dbReference type="NCBI Taxonomy" id="65129"/>
    <lineage>
        <taxon>Eukaryota</taxon>
        <taxon>Sar</taxon>
        <taxon>Alveolata</taxon>
        <taxon>Ciliophora</taxon>
        <taxon>Intramacronucleata</taxon>
        <taxon>Oligohymenophorea</taxon>
        <taxon>Peniculida</taxon>
        <taxon>Parameciidae</taxon>
        <taxon>Paramecium</taxon>
    </lineage>
</organism>
<sequence>MILCLNYEFKLDEFSMNNFFNVIILQHIQLNLRIYSGNHQFFIQYKNLLMWLKIYCLLKNWHFREQLIYFEKI</sequence>
<protein>
    <submittedName>
        <fullName evidence="1">Uncharacterized protein</fullName>
    </submittedName>
</protein>
<name>A0A8S1QYH2_9CILI</name>
<dbReference type="Proteomes" id="UP000692954">
    <property type="component" value="Unassembled WGS sequence"/>
</dbReference>
<comment type="caution">
    <text evidence="1">The sequence shown here is derived from an EMBL/GenBank/DDBJ whole genome shotgun (WGS) entry which is preliminary data.</text>
</comment>
<gene>
    <name evidence="1" type="ORF">PSON_ATCC_30995.1.T1230144</name>
</gene>
<dbReference type="EMBL" id="CAJJDN010000123">
    <property type="protein sequence ID" value="CAD8119967.1"/>
    <property type="molecule type" value="Genomic_DNA"/>
</dbReference>
<evidence type="ECO:0000313" key="1">
    <source>
        <dbReference type="EMBL" id="CAD8119967.1"/>
    </source>
</evidence>
<accession>A0A8S1QYH2</accession>